<proteinExistence type="predicted"/>
<dbReference type="AlphaFoldDB" id="B7KHP0"/>
<dbReference type="NCBIfam" id="TIGR02807">
    <property type="entry name" value="cas6_cmx6"/>
    <property type="match status" value="1"/>
</dbReference>
<dbReference type="EMBL" id="CP001291">
    <property type="protein sequence ID" value="ACK70735.1"/>
    <property type="molecule type" value="Genomic_DNA"/>
</dbReference>
<keyword evidence="2" id="KW-1185">Reference proteome</keyword>
<name>B7KHP0_GLOC7</name>
<dbReference type="Proteomes" id="UP000002384">
    <property type="component" value="Chromosome"/>
</dbReference>
<organism evidence="1 2">
    <name type="scientific">Gloeothece citriformis (strain PCC 7424)</name>
    <name type="common">Cyanothece sp. (strain PCC 7424)</name>
    <dbReference type="NCBI Taxonomy" id="65393"/>
    <lineage>
        <taxon>Bacteria</taxon>
        <taxon>Bacillati</taxon>
        <taxon>Cyanobacteriota</taxon>
        <taxon>Cyanophyceae</taxon>
        <taxon>Oscillatoriophycideae</taxon>
        <taxon>Chroococcales</taxon>
        <taxon>Aphanothecaceae</taxon>
        <taxon>Gloeothece</taxon>
        <taxon>Gloeothece citriformis</taxon>
    </lineage>
</organism>
<accession>B7KHP0</accession>
<dbReference type="InterPro" id="IPR014174">
    <property type="entry name" value="CRISPR-assoc_prot_Cas6/Cmx6"/>
</dbReference>
<dbReference type="RefSeq" id="WP_015954339.1">
    <property type="nucleotide sequence ID" value="NC_011729.1"/>
</dbReference>
<gene>
    <name evidence="1" type="ordered locus">PCC7424_2314</name>
</gene>
<evidence type="ECO:0000313" key="2">
    <source>
        <dbReference type="Proteomes" id="UP000002384"/>
    </source>
</evidence>
<dbReference type="HOGENOM" id="CLU_096068_0_0_3"/>
<dbReference type="KEGG" id="cyc:PCC7424_2314"/>
<evidence type="ECO:0000313" key="1">
    <source>
        <dbReference type="EMBL" id="ACK70735.1"/>
    </source>
</evidence>
<dbReference type="Pfam" id="PF09559">
    <property type="entry name" value="Cas6"/>
    <property type="match status" value="1"/>
</dbReference>
<dbReference type="eggNOG" id="ENOG502Z8Q5">
    <property type="taxonomic scope" value="Bacteria"/>
</dbReference>
<reference evidence="2" key="1">
    <citation type="journal article" date="2011" name="MBio">
        <title>Novel metabolic attributes of the genus Cyanothece, comprising a group of unicellular nitrogen-fixing Cyanobacteria.</title>
        <authorList>
            <person name="Bandyopadhyay A."/>
            <person name="Elvitigala T."/>
            <person name="Welsh E."/>
            <person name="Stockel J."/>
            <person name="Liberton M."/>
            <person name="Min H."/>
            <person name="Sherman L.A."/>
            <person name="Pakrasi H.B."/>
        </authorList>
    </citation>
    <scope>NUCLEOTIDE SEQUENCE [LARGE SCALE GENOMIC DNA]</scope>
    <source>
        <strain evidence="2">PCC 7424</strain>
    </source>
</reference>
<dbReference type="STRING" id="65393.PCC7424_2314"/>
<protein>
    <submittedName>
        <fullName evidence="1">CRISPR-associated protein, Cas6-related</fullName>
    </submittedName>
</protein>
<dbReference type="OrthoDB" id="9779370at2"/>
<sequence length="214" mass="24058">MLAHNSPLPNPYIDLKFPVSGHTIPLNHGYPLYSAISHQFPVIHDLTTLSIHPITGKPEFPQLLHLTEDSYLCLRLPINQVPLIYRLAGKTLTLNKHKIRLGLPESQIITPHHHLYSRIVIIRGFDEPHAFLEAAQRQLNQRNISATLNLITRPEGEPIRRTIEIKGKTLIGYGVKISDLSKQDAISLQEQGIGGKHKMGCGVFTPVKHKPNKK</sequence>